<keyword evidence="1" id="KW-0812">Transmembrane</keyword>
<dbReference type="EMBL" id="JFGV01000010">
    <property type="protein sequence ID" value="EYU16434.1"/>
    <property type="molecule type" value="Genomic_DNA"/>
</dbReference>
<sequence length="180" mass="20658">MFNSFYHGWILMIPVILGGCLHMVIVTKNYFARWAIPIHQRYFGRNKTWRGFIVVPIITALFSLLWLVPGTGTQDTIIPQTTSSCLFAGFLAGFGYVLFELPNSWLKRRLGAPPGKHPEQNKRLFILFDQLDSAIGVTIAYFIYLNLTYVDAFSVFFCFLISAFVVKNILFLLSLKKTRF</sequence>
<keyword evidence="3" id="KW-1185">Reference proteome</keyword>
<gene>
    <name evidence="2" type="ORF">BA1DRAFT_00911</name>
</gene>
<dbReference type="InterPro" id="IPR032690">
    <property type="entry name" value="CarS"/>
</dbReference>
<evidence type="ECO:0000313" key="2">
    <source>
        <dbReference type="EMBL" id="EYU16434.1"/>
    </source>
</evidence>
<evidence type="ECO:0000313" key="3">
    <source>
        <dbReference type="Proteomes" id="UP000023464"/>
    </source>
</evidence>
<feature type="transmembrane region" description="Helical" evidence="1">
    <location>
        <begin position="48"/>
        <end position="68"/>
    </location>
</feature>
<dbReference type="Pfam" id="PF01864">
    <property type="entry name" value="CarS-like"/>
    <property type="match status" value="1"/>
</dbReference>
<comment type="caution">
    <text evidence="2">The sequence shown here is derived from an EMBL/GenBank/DDBJ whole genome shotgun (WGS) entry which is preliminary data.</text>
</comment>
<keyword evidence="1" id="KW-1133">Transmembrane helix</keyword>
<feature type="transmembrane region" description="Helical" evidence="1">
    <location>
        <begin position="80"/>
        <end position="99"/>
    </location>
</feature>
<feature type="transmembrane region" description="Helical" evidence="1">
    <location>
        <begin position="153"/>
        <end position="175"/>
    </location>
</feature>
<reference evidence="2 3" key="1">
    <citation type="submission" date="2014-03" db="EMBL/GenBank/DDBJ databases">
        <title>Draft Genome of Photorhabdus luminescens BA1, an Egyptian Isolate.</title>
        <authorList>
            <person name="Ghazal S."/>
            <person name="Hurst S.G.IV."/>
            <person name="Morris K."/>
            <person name="Thomas K."/>
            <person name="Tisa L.S."/>
        </authorList>
    </citation>
    <scope>NUCLEOTIDE SEQUENCE [LARGE SCALE GENOMIC DNA]</scope>
    <source>
        <strain evidence="2 3">BA1</strain>
    </source>
</reference>
<organism evidence="2 3">
    <name type="scientific">Photorhabdus aegyptia</name>
    <dbReference type="NCBI Taxonomy" id="2805098"/>
    <lineage>
        <taxon>Bacteria</taxon>
        <taxon>Pseudomonadati</taxon>
        <taxon>Pseudomonadota</taxon>
        <taxon>Gammaproteobacteria</taxon>
        <taxon>Enterobacterales</taxon>
        <taxon>Morganellaceae</taxon>
        <taxon>Photorhabdus</taxon>
    </lineage>
</organism>
<accession>A0A022PLR1</accession>
<protein>
    <submittedName>
        <fullName evidence="2">Putative integral membrane protein DUF46</fullName>
    </submittedName>
</protein>
<dbReference type="AlphaFoldDB" id="A0A022PLR1"/>
<name>A0A022PLR1_9GAMM</name>
<dbReference type="Proteomes" id="UP000023464">
    <property type="component" value="Unassembled WGS sequence"/>
</dbReference>
<dbReference type="PATRIC" id="fig|1393736.3.peg.945"/>
<proteinExistence type="predicted"/>
<feature type="transmembrane region" description="Helical" evidence="1">
    <location>
        <begin position="6"/>
        <end position="27"/>
    </location>
</feature>
<keyword evidence="1" id="KW-0472">Membrane</keyword>
<feature type="transmembrane region" description="Helical" evidence="1">
    <location>
        <begin position="124"/>
        <end position="147"/>
    </location>
</feature>
<evidence type="ECO:0000256" key="1">
    <source>
        <dbReference type="SAM" id="Phobius"/>
    </source>
</evidence>
<dbReference type="RefSeq" id="WP_036776481.1">
    <property type="nucleotide sequence ID" value="NZ_CAWLTM010000105.1"/>
</dbReference>